<dbReference type="Proteomes" id="UP000054166">
    <property type="component" value="Unassembled WGS sequence"/>
</dbReference>
<dbReference type="GO" id="GO:0005829">
    <property type="term" value="C:cytosol"/>
    <property type="evidence" value="ECO:0007669"/>
    <property type="project" value="TreeGrafter"/>
</dbReference>
<reference evidence="1 2" key="1">
    <citation type="submission" date="2014-04" db="EMBL/GenBank/DDBJ databases">
        <authorList>
            <consortium name="DOE Joint Genome Institute"/>
            <person name="Kuo A."/>
            <person name="Tarkka M."/>
            <person name="Buscot F."/>
            <person name="Kohler A."/>
            <person name="Nagy L.G."/>
            <person name="Floudas D."/>
            <person name="Copeland A."/>
            <person name="Barry K.W."/>
            <person name="Cichocki N."/>
            <person name="Veneault-Fourrey C."/>
            <person name="LaButti K."/>
            <person name="Lindquist E.A."/>
            <person name="Lipzen A."/>
            <person name="Lundell T."/>
            <person name="Morin E."/>
            <person name="Murat C."/>
            <person name="Sun H."/>
            <person name="Tunlid A."/>
            <person name="Henrissat B."/>
            <person name="Grigoriev I.V."/>
            <person name="Hibbett D.S."/>
            <person name="Martin F."/>
            <person name="Nordberg H.P."/>
            <person name="Cantor M.N."/>
            <person name="Hua S.X."/>
        </authorList>
    </citation>
    <scope>NUCLEOTIDE SEQUENCE [LARGE SCALE GENOMIC DNA]</scope>
    <source>
        <strain evidence="1 2">F 1598</strain>
    </source>
</reference>
<dbReference type="FunCoup" id="A0A0C3FFA2">
    <property type="interactions" value="93"/>
</dbReference>
<sequence length="318" mass="35160">MALRRGIICLPADSELVSDADEEVFFLYTNLQHSPAEDSLSDSFRGLGHVNSRKDTLSITFELKSPALESDPSVKQSKKKRQGGDKTLEVELAQDKTALRSRKGDTGSVLWTASVEFAQAILQQQHSRLDNSLLDPNALADAHVLELGAGTGLLGIVLSPLVRRYALTDIPDLLPLIRKNLALNFNGWPSLKLGVPGSNVETEALDWLQIHSTPLPTRARIFPLTTGPLDLILVVDCVYNPSLLPALVETIDFLATPGKTAVLVIVELRQEDVVREFLELWIMKGGWEIWRVGSGFLGMRYAVWMGWKECQTRAGHDE</sequence>
<dbReference type="OrthoDB" id="2529286at2759"/>
<dbReference type="GO" id="GO:0032991">
    <property type="term" value="C:protein-containing complex"/>
    <property type="evidence" value="ECO:0007669"/>
    <property type="project" value="TreeGrafter"/>
</dbReference>
<evidence type="ECO:0000313" key="2">
    <source>
        <dbReference type="Proteomes" id="UP000054166"/>
    </source>
</evidence>
<gene>
    <name evidence="1" type="ORF">PILCRDRAFT_451410</name>
</gene>
<evidence type="ECO:0000313" key="1">
    <source>
        <dbReference type="EMBL" id="KIM83135.1"/>
    </source>
</evidence>
<dbReference type="Pfam" id="PF10294">
    <property type="entry name" value="Methyltransf_16"/>
    <property type="match status" value="1"/>
</dbReference>
<dbReference type="PANTHER" id="PTHR14614">
    <property type="entry name" value="HEPATOCELLULAR CARCINOMA-ASSOCIATED ANTIGEN"/>
    <property type="match status" value="1"/>
</dbReference>
<reference evidence="2" key="2">
    <citation type="submission" date="2015-01" db="EMBL/GenBank/DDBJ databases">
        <title>Evolutionary Origins and Diversification of the Mycorrhizal Mutualists.</title>
        <authorList>
            <consortium name="DOE Joint Genome Institute"/>
            <consortium name="Mycorrhizal Genomics Consortium"/>
            <person name="Kohler A."/>
            <person name="Kuo A."/>
            <person name="Nagy L.G."/>
            <person name="Floudas D."/>
            <person name="Copeland A."/>
            <person name="Barry K.W."/>
            <person name="Cichocki N."/>
            <person name="Veneault-Fourrey C."/>
            <person name="LaButti K."/>
            <person name="Lindquist E.A."/>
            <person name="Lipzen A."/>
            <person name="Lundell T."/>
            <person name="Morin E."/>
            <person name="Murat C."/>
            <person name="Riley R."/>
            <person name="Ohm R."/>
            <person name="Sun H."/>
            <person name="Tunlid A."/>
            <person name="Henrissat B."/>
            <person name="Grigoriev I.V."/>
            <person name="Hibbett D.S."/>
            <person name="Martin F."/>
        </authorList>
    </citation>
    <scope>NUCLEOTIDE SEQUENCE [LARGE SCALE GENOMIC DNA]</scope>
    <source>
        <strain evidence="2">F 1598</strain>
    </source>
</reference>
<dbReference type="InParanoid" id="A0A0C3FFA2"/>
<dbReference type="Gene3D" id="3.40.50.150">
    <property type="entry name" value="Vaccinia Virus protein VP39"/>
    <property type="match status" value="1"/>
</dbReference>
<name>A0A0C3FFA2_PILCF</name>
<dbReference type="InterPro" id="IPR029063">
    <property type="entry name" value="SAM-dependent_MTases_sf"/>
</dbReference>
<dbReference type="AlphaFoldDB" id="A0A0C3FFA2"/>
<protein>
    <submittedName>
        <fullName evidence="1">Uncharacterized protein</fullName>
    </submittedName>
</protein>
<dbReference type="STRING" id="765440.A0A0C3FFA2"/>
<organism evidence="1 2">
    <name type="scientific">Piloderma croceum (strain F 1598)</name>
    <dbReference type="NCBI Taxonomy" id="765440"/>
    <lineage>
        <taxon>Eukaryota</taxon>
        <taxon>Fungi</taxon>
        <taxon>Dikarya</taxon>
        <taxon>Basidiomycota</taxon>
        <taxon>Agaricomycotina</taxon>
        <taxon>Agaricomycetes</taxon>
        <taxon>Agaricomycetidae</taxon>
        <taxon>Atheliales</taxon>
        <taxon>Atheliaceae</taxon>
        <taxon>Piloderma</taxon>
    </lineage>
</organism>
<accession>A0A0C3FFA2</accession>
<keyword evidence="2" id="KW-1185">Reference proteome</keyword>
<dbReference type="SUPFAM" id="SSF53335">
    <property type="entry name" value="S-adenosyl-L-methionine-dependent methyltransferases"/>
    <property type="match status" value="1"/>
</dbReference>
<dbReference type="InterPro" id="IPR019410">
    <property type="entry name" value="Methyltransf_16"/>
</dbReference>
<dbReference type="HOGENOM" id="CLU_061628_0_0_1"/>
<proteinExistence type="predicted"/>
<dbReference type="GO" id="GO:0008757">
    <property type="term" value="F:S-adenosylmethionine-dependent methyltransferase activity"/>
    <property type="evidence" value="ECO:0007669"/>
    <property type="project" value="UniProtKB-ARBA"/>
</dbReference>
<dbReference type="EMBL" id="KN832992">
    <property type="protein sequence ID" value="KIM83135.1"/>
    <property type="molecule type" value="Genomic_DNA"/>
</dbReference>
<dbReference type="PANTHER" id="PTHR14614:SF109">
    <property type="entry name" value="RIBOSOMAL LYSINE N-METHYLTRANSFERASE 5"/>
    <property type="match status" value="1"/>
</dbReference>